<sequence>MYPGWIAGSTLLMFAQKGRKGKRIVTIVPDSGLKYLSKFYDDNWMKSAEYTKDK</sequence>
<evidence type="ECO:0000313" key="3">
    <source>
        <dbReference type="Proteomes" id="UP000002747"/>
    </source>
</evidence>
<dbReference type="InterPro" id="IPR036052">
    <property type="entry name" value="TrpB-like_PALP_sf"/>
</dbReference>
<reference evidence="2" key="3">
    <citation type="submission" date="2008-09" db="EMBL/GenBank/DDBJ databases">
        <authorList>
            <person name="Thomson N.R."/>
        </authorList>
    </citation>
    <scope>NUCLEOTIDE SEQUENCE</scope>
    <source>
        <strain evidence="2">ATCC 43949</strain>
    </source>
</reference>
<dbReference type="EMBL" id="FM162591">
    <property type="protein sequence ID" value="CAQ83296.1"/>
    <property type="molecule type" value="Genomic_DNA"/>
</dbReference>
<dbReference type="EMBL" id="FM211044">
    <property type="protein sequence ID" value="CAR66619.1"/>
    <property type="molecule type" value="Genomic_DNA"/>
</dbReference>
<accession>C7BQT0</accession>
<proteinExistence type="predicted"/>
<evidence type="ECO:0000313" key="1">
    <source>
        <dbReference type="EMBL" id="CAQ83296.1"/>
    </source>
</evidence>
<dbReference type="Gene3D" id="3.40.50.1100">
    <property type="match status" value="1"/>
</dbReference>
<dbReference type="Proteomes" id="UP000002747">
    <property type="component" value="Chromosome"/>
</dbReference>
<dbReference type="GO" id="GO:0016829">
    <property type="term" value="F:lyase activity"/>
    <property type="evidence" value="ECO:0007669"/>
    <property type="project" value="UniProtKB-KW"/>
</dbReference>
<evidence type="ECO:0008006" key="4">
    <source>
        <dbReference type="Google" id="ProtNLM"/>
    </source>
</evidence>
<dbReference type="AlphaFoldDB" id="B6VKD9"/>
<accession>B6VKD9</accession>
<organism evidence="2">
    <name type="scientific">Photorhabdus asymbiotica subsp. asymbiotica (strain ATCC 43949 / 3105-77)</name>
    <name type="common">Xenorhabdus luminescens (strain 2)</name>
    <dbReference type="NCBI Taxonomy" id="553480"/>
    <lineage>
        <taxon>Bacteria</taxon>
        <taxon>Pseudomonadati</taxon>
        <taxon>Pseudomonadota</taxon>
        <taxon>Gammaproteobacteria</taxon>
        <taxon>Enterobacterales</taxon>
        <taxon>Morganellaceae</taxon>
        <taxon>Photorhabdus</taxon>
    </lineage>
</organism>
<dbReference type="KEGG" id="pay:PAU_01204"/>
<reference evidence="1 3" key="4">
    <citation type="journal article" date="2009" name="BMC Genomics">
        <title>Comparative genomics of the emerging human pathogen Photorhabdus asymbiotica with the insect pathogen Photorhabdus luminescens.</title>
        <authorList>
            <person name="Wilkinson P."/>
            <person name="Waterfield N.R."/>
            <person name="Crossman L."/>
            <person name="Corton C."/>
            <person name="Sanchez-Contreras M."/>
            <person name="Vlisidou I."/>
            <person name="Barron A."/>
            <person name="Bignell A."/>
            <person name="Clark L."/>
            <person name="Ormond D."/>
            <person name="Mayho M."/>
            <person name="Bason N."/>
            <person name="Smith F."/>
            <person name="Simmonds M."/>
            <person name="Churcher C."/>
            <person name="Harris D."/>
            <person name="Thompson N.R."/>
            <person name="Quail M."/>
            <person name="Parkhill J."/>
            <person name="ffrench-Constant R.H."/>
        </authorList>
    </citation>
    <scope>NUCLEOTIDE SEQUENCE [LARGE SCALE GENOMIC DNA]</scope>
    <source>
        <strain evidence="3">ATCC 43949 / 3105-77</strain>
        <strain evidence="1">ATCC43949</strain>
    </source>
</reference>
<reference evidence="1" key="2">
    <citation type="submission" date="2008-05" db="EMBL/GenBank/DDBJ databases">
        <authorList>
            <person name="Crossman L.C."/>
        </authorList>
    </citation>
    <scope>NUCLEOTIDE SEQUENCE</scope>
    <source>
        <strain evidence="1">ATCC43949</strain>
    </source>
</reference>
<keyword evidence="2" id="KW-0456">Lyase</keyword>
<dbReference type="STRING" id="291112.PAU_01204"/>
<reference evidence="2" key="1">
    <citation type="journal article" date="2008" name="Proc. Natl. Acad. Sci. U.S.A.">
        <title>Rapid virulence annotation (RVA): identification of virulence factors using a bacterial genome library and multiple invertebrate hosts.</title>
        <authorList>
            <person name="Waterfield N.R."/>
            <person name="Sanchez-Contreras M."/>
            <person name="Eleftherianos I."/>
            <person name="Dowling A."/>
            <person name="Wilkinson P."/>
            <person name="Parkhill J."/>
            <person name="Thomson N."/>
            <person name="Reynolds S.E."/>
            <person name="Bode H.B."/>
            <person name="Dorus S."/>
            <person name="Ffrench-Constant R.H."/>
        </authorList>
    </citation>
    <scope>NUCLEOTIDE SEQUENCE</scope>
    <source>
        <strain evidence="2">ATCC 43949</strain>
    </source>
</reference>
<gene>
    <name evidence="2" type="primary">cysX</name>
    <name evidence="1" type="ordered locus">PAU_01204</name>
    <name evidence="2" type="ORF">PA-RVA2-4281</name>
</gene>
<protein>
    <recommendedName>
        <fullName evidence="4">Cysteine synthase</fullName>
    </recommendedName>
</protein>
<name>B6VKD9_PHOAA</name>
<dbReference type="SUPFAM" id="SSF53686">
    <property type="entry name" value="Tryptophan synthase beta subunit-like PLP-dependent enzymes"/>
    <property type="match status" value="1"/>
</dbReference>
<evidence type="ECO:0000313" key="2">
    <source>
        <dbReference type="EMBL" id="CAR66619.1"/>
    </source>
</evidence>